<evidence type="ECO:0000256" key="1">
    <source>
        <dbReference type="SAM" id="Phobius"/>
    </source>
</evidence>
<accession>A0A0M0L994</accession>
<dbReference type="EMBL" id="LILC01000007">
    <property type="protein sequence ID" value="KOO47666.1"/>
    <property type="molecule type" value="Genomic_DNA"/>
</dbReference>
<keyword evidence="1" id="KW-1133">Transmembrane helix</keyword>
<dbReference type="OrthoDB" id="9811380at2"/>
<feature type="transmembrane region" description="Helical" evidence="1">
    <location>
        <begin position="16"/>
        <end position="37"/>
    </location>
</feature>
<feature type="transmembrane region" description="Helical" evidence="1">
    <location>
        <begin position="84"/>
        <end position="103"/>
    </location>
</feature>
<dbReference type="Proteomes" id="UP000037558">
    <property type="component" value="Unassembled WGS sequence"/>
</dbReference>
<comment type="caution">
    <text evidence="2">The sequence shown here is derived from an EMBL/GenBank/DDBJ whole genome shotgun (WGS) entry which is preliminary data.</text>
</comment>
<dbReference type="PANTHER" id="PTHR37692:SF1">
    <property type="entry name" value="DUF420 DOMAIN-CONTAINING PROTEIN"/>
    <property type="match status" value="1"/>
</dbReference>
<dbReference type="Pfam" id="PF04238">
    <property type="entry name" value="DUF420"/>
    <property type="match status" value="1"/>
</dbReference>
<dbReference type="AlphaFoldDB" id="A0A0M0L994"/>
<evidence type="ECO:0008006" key="4">
    <source>
        <dbReference type="Google" id="ProtNLM"/>
    </source>
</evidence>
<evidence type="ECO:0000313" key="2">
    <source>
        <dbReference type="EMBL" id="KOO47666.1"/>
    </source>
</evidence>
<feature type="transmembrane region" description="Helical" evidence="1">
    <location>
        <begin position="57"/>
        <end position="75"/>
    </location>
</feature>
<keyword evidence="1" id="KW-0812">Transmembrane</keyword>
<dbReference type="STRING" id="284581.AMD01_06455"/>
<dbReference type="InterPro" id="IPR007352">
    <property type="entry name" value="DUF420"/>
</dbReference>
<evidence type="ECO:0000313" key="3">
    <source>
        <dbReference type="Proteomes" id="UP000037558"/>
    </source>
</evidence>
<proteinExistence type="predicted"/>
<name>A0A0M0L994_9BACI</name>
<organism evidence="2 3">
    <name type="scientific">Priestia koreensis</name>
    <dbReference type="NCBI Taxonomy" id="284581"/>
    <lineage>
        <taxon>Bacteria</taxon>
        <taxon>Bacillati</taxon>
        <taxon>Bacillota</taxon>
        <taxon>Bacilli</taxon>
        <taxon>Bacillales</taxon>
        <taxon>Bacillaceae</taxon>
        <taxon>Priestia</taxon>
    </lineage>
</organism>
<keyword evidence="3" id="KW-1185">Reference proteome</keyword>
<gene>
    <name evidence="2" type="ORF">AMD01_06455</name>
</gene>
<dbReference type="PATRIC" id="fig|284581.3.peg.4695"/>
<reference evidence="3" key="1">
    <citation type="submission" date="2015-08" db="EMBL/GenBank/DDBJ databases">
        <title>Fjat-14210 dsm16467.</title>
        <authorList>
            <person name="Liu B."/>
            <person name="Wang J."/>
            <person name="Zhu Y."/>
            <person name="Liu G."/>
            <person name="Chen Q."/>
            <person name="Chen Z."/>
            <person name="Lan J."/>
            <person name="Che J."/>
            <person name="Ge C."/>
            <person name="Shi H."/>
            <person name="Pan Z."/>
            <person name="Liu X."/>
        </authorList>
    </citation>
    <scope>NUCLEOTIDE SEQUENCE [LARGE SCALE GENOMIC DNA]</scope>
    <source>
        <strain evidence="3">DSM 16467</strain>
    </source>
</reference>
<dbReference type="PANTHER" id="PTHR37692">
    <property type="entry name" value="HYPOTHETICAL MEMBRANE SPANNING PROTEIN"/>
    <property type="match status" value="1"/>
</dbReference>
<protein>
    <recommendedName>
        <fullName evidence="4">DUF420 domain-containing protein</fullName>
    </recommendedName>
</protein>
<sequence length="186" mass="21472">MNKDKNQYVPTSTKNFAGIIITVSIIANIIILLLFFSPLGYQKDVHFDLTIFPRLNAIFNSFTFIFLLAAFYAIMKKNVRVHKGFILAAFTTTFLFLISYLSFHFLSPDTAKYGGDGILRPIYFFILITHSFLAAVIVPLALFALVWGWTMQIEKHKKIVRWTMPIWLYVSLTGVVVYLFMAPYYQ</sequence>
<keyword evidence="1" id="KW-0472">Membrane</keyword>
<dbReference type="RefSeq" id="WP_053400580.1">
    <property type="nucleotide sequence ID" value="NZ_JAMAUM010000013.1"/>
</dbReference>
<feature type="transmembrane region" description="Helical" evidence="1">
    <location>
        <begin position="166"/>
        <end position="185"/>
    </location>
</feature>
<feature type="transmembrane region" description="Helical" evidence="1">
    <location>
        <begin position="123"/>
        <end position="146"/>
    </location>
</feature>